<accession>A0A0L0T534</accession>
<name>A0A0L0T534_ALLM3</name>
<dbReference type="EMBL" id="GG745362">
    <property type="protein sequence ID" value="KNE69821.1"/>
    <property type="molecule type" value="Genomic_DNA"/>
</dbReference>
<evidence type="ECO:0000256" key="1">
    <source>
        <dbReference type="SAM" id="MobiDB-lite"/>
    </source>
</evidence>
<organism evidence="2 3">
    <name type="scientific">Allomyces macrogynus (strain ATCC 38327)</name>
    <name type="common">Allomyces javanicus var. macrogynus</name>
    <dbReference type="NCBI Taxonomy" id="578462"/>
    <lineage>
        <taxon>Eukaryota</taxon>
        <taxon>Fungi</taxon>
        <taxon>Fungi incertae sedis</taxon>
        <taxon>Blastocladiomycota</taxon>
        <taxon>Blastocladiomycetes</taxon>
        <taxon>Blastocladiales</taxon>
        <taxon>Blastocladiaceae</taxon>
        <taxon>Allomyces</taxon>
    </lineage>
</organism>
<feature type="region of interest" description="Disordered" evidence="1">
    <location>
        <begin position="69"/>
        <end position="112"/>
    </location>
</feature>
<reference evidence="3" key="2">
    <citation type="submission" date="2009-11" db="EMBL/GenBank/DDBJ databases">
        <title>The Genome Sequence of Allomyces macrogynus strain ATCC 38327.</title>
        <authorList>
            <consortium name="The Broad Institute Genome Sequencing Platform"/>
            <person name="Russ C."/>
            <person name="Cuomo C."/>
            <person name="Shea T."/>
            <person name="Young S.K."/>
            <person name="Zeng Q."/>
            <person name="Koehrsen M."/>
            <person name="Haas B."/>
            <person name="Borodovsky M."/>
            <person name="Guigo R."/>
            <person name="Alvarado L."/>
            <person name="Berlin A."/>
            <person name="Borenstein D."/>
            <person name="Chen Z."/>
            <person name="Engels R."/>
            <person name="Freedman E."/>
            <person name="Gellesch M."/>
            <person name="Goldberg J."/>
            <person name="Griggs A."/>
            <person name="Gujja S."/>
            <person name="Heiman D."/>
            <person name="Hepburn T."/>
            <person name="Howarth C."/>
            <person name="Jen D."/>
            <person name="Larson L."/>
            <person name="Lewis B."/>
            <person name="Mehta T."/>
            <person name="Park D."/>
            <person name="Pearson M."/>
            <person name="Roberts A."/>
            <person name="Saif S."/>
            <person name="Shenoy N."/>
            <person name="Sisk P."/>
            <person name="Stolte C."/>
            <person name="Sykes S."/>
            <person name="Walk T."/>
            <person name="White J."/>
            <person name="Yandava C."/>
            <person name="Burger G."/>
            <person name="Gray M.W."/>
            <person name="Holland P.W.H."/>
            <person name="King N."/>
            <person name="Lang F.B.F."/>
            <person name="Roger A.J."/>
            <person name="Ruiz-Trillo I."/>
            <person name="Lander E."/>
            <person name="Nusbaum C."/>
        </authorList>
    </citation>
    <scope>NUCLEOTIDE SEQUENCE [LARGE SCALE GENOMIC DNA]</scope>
    <source>
        <strain evidence="3">ATCC 38327</strain>
    </source>
</reference>
<feature type="compositionally biased region" description="Low complexity" evidence="1">
    <location>
        <begin position="84"/>
        <end position="98"/>
    </location>
</feature>
<evidence type="ECO:0000313" key="3">
    <source>
        <dbReference type="Proteomes" id="UP000054350"/>
    </source>
</evidence>
<dbReference type="AlphaFoldDB" id="A0A0L0T534"/>
<protein>
    <submittedName>
        <fullName evidence="2">Uncharacterized protein</fullName>
    </submittedName>
</protein>
<gene>
    <name evidence="2" type="ORF">AMAG_20050</name>
</gene>
<sequence length="433" mass="46738">MPSSLLNASGNASFRRASIHADQGPELGNSARIRGASKLGGLCRSSVTAPQPQRVFSLQDVQIPVLATRTVGEPSSLGPKRDAGGPSTSTSPVPTGGTDDPSRPTSADSVQSSPTTAMFCSLLATFDDLSWLAQDERVTLKTAFLSELTLQFSDKLKSVLKQIDGEETVARLLANLRVIRDNVLHRMRDHFMGLSLCATLPRDATFEQCLVHFRRDLRRHLKPSTLITQARLGGAIRRRYSLPAPPLPRVLQDVDDMVSTITAHLMTHEPVAQILQRAPEPEIARVQEKLRIAAEVQRELHAQSQFHARLRERGMPAALAHTLAMHARPVLGTRTPRTPRTATTNSKPHTAAMATEMQERKDEEEVAAAAVKAMAEATGAVVVPGGGKGNVGDDPLLMASFARSPTREWVPTRAVPQEPIPPAARGGVADAVV</sequence>
<dbReference type="Proteomes" id="UP000054350">
    <property type="component" value="Unassembled WGS sequence"/>
</dbReference>
<reference evidence="2 3" key="1">
    <citation type="submission" date="2009-11" db="EMBL/GenBank/DDBJ databases">
        <title>Annotation of Allomyces macrogynus ATCC 38327.</title>
        <authorList>
            <consortium name="The Broad Institute Genome Sequencing Platform"/>
            <person name="Russ C."/>
            <person name="Cuomo C."/>
            <person name="Burger G."/>
            <person name="Gray M.W."/>
            <person name="Holland P.W.H."/>
            <person name="King N."/>
            <person name="Lang F.B.F."/>
            <person name="Roger A.J."/>
            <person name="Ruiz-Trillo I."/>
            <person name="Young S.K."/>
            <person name="Zeng Q."/>
            <person name="Gargeya S."/>
            <person name="Fitzgerald M."/>
            <person name="Haas B."/>
            <person name="Abouelleil A."/>
            <person name="Alvarado L."/>
            <person name="Arachchi H.M."/>
            <person name="Berlin A."/>
            <person name="Chapman S.B."/>
            <person name="Gearin G."/>
            <person name="Goldberg J."/>
            <person name="Griggs A."/>
            <person name="Gujja S."/>
            <person name="Hansen M."/>
            <person name="Heiman D."/>
            <person name="Howarth C."/>
            <person name="Larimer J."/>
            <person name="Lui A."/>
            <person name="MacDonald P.J.P."/>
            <person name="McCowen C."/>
            <person name="Montmayeur A."/>
            <person name="Murphy C."/>
            <person name="Neiman D."/>
            <person name="Pearson M."/>
            <person name="Priest M."/>
            <person name="Roberts A."/>
            <person name="Saif S."/>
            <person name="Shea T."/>
            <person name="Sisk P."/>
            <person name="Stolte C."/>
            <person name="Sykes S."/>
            <person name="Wortman J."/>
            <person name="Nusbaum C."/>
            <person name="Birren B."/>
        </authorList>
    </citation>
    <scope>NUCLEOTIDE SEQUENCE [LARGE SCALE GENOMIC DNA]</scope>
    <source>
        <strain evidence="2 3">ATCC 38327</strain>
    </source>
</reference>
<dbReference type="VEuPathDB" id="FungiDB:AMAG_20050"/>
<evidence type="ECO:0000313" key="2">
    <source>
        <dbReference type="EMBL" id="KNE69821.1"/>
    </source>
</evidence>
<keyword evidence="3" id="KW-1185">Reference proteome</keyword>
<feature type="compositionally biased region" description="Polar residues" evidence="1">
    <location>
        <begin position="103"/>
        <end position="112"/>
    </location>
</feature>
<proteinExistence type="predicted"/>